<protein>
    <recommendedName>
        <fullName evidence="5">Phosphate transport regulator (Distant homolog of PhoU)</fullName>
    </recommendedName>
</protein>
<feature type="coiled-coil region" evidence="2">
    <location>
        <begin position="32"/>
        <end position="66"/>
    </location>
</feature>
<evidence type="ECO:0000256" key="1">
    <source>
        <dbReference type="ARBA" id="ARBA00008591"/>
    </source>
</evidence>
<dbReference type="OrthoDB" id="9797568at2"/>
<dbReference type="AlphaFoldDB" id="A0A1T4QV39"/>
<sequence length="208" mass="23992">MFSIKPKNDIFYRLLGELAQCLEEAARHFRAIMQEQQHSEQLMRQLDQVEEKSDQIAKELKKEINRTFITPIDRDELFRLTQGLEHVVDYLHGTCVKLGLYKVEQTTRTGQELAGVAFEASLALAKAIKLLPELTSRPEAIQKLCQTINELESQGDNIYRTGLAQLFALDCSPLEIIKWKDLYEYMEEMLDFCDDMADLLEGVVLKYA</sequence>
<dbReference type="EMBL" id="FUXM01000022">
    <property type="protein sequence ID" value="SKA07466.1"/>
    <property type="molecule type" value="Genomic_DNA"/>
</dbReference>
<dbReference type="Gene3D" id="1.20.58.220">
    <property type="entry name" value="Phosphate transport system protein phou homolog 2, domain 2"/>
    <property type="match status" value="1"/>
</dbReference>
<evidence type="ECO:0000313" key="3">
    <source>
        <dbReference type="EMBL" id="SKA07466.1"/>
    </source>
</evidence>
<dbReference type="Proteomes" id="UP000189933">
    <property type="component" value="Unassembled WGS sequence"/>
</dbReference>
<proteinExistence type="inferred from homology"/>
<dbReference type="PANTHER" id="PTHR37298:SF1">
    <property type="entry name" value="UPF0111 PROTEIN YKAA"/>
    <property type="match status" value="1"/>
</dbReference>
<name>A0A1T4QV39_9FIRM</name>
<comment type="similarity">
    <text evidence="1">Belongs to the UPF0111 family.</text>
</comment>
<evidence type="ECO:0008006" key="5">
    <source>
        <dbReference type="Google" id="ProtNLM"/>
    </source>
</evidence>
<dbReference type="InterPro" id="IPR052912">
    <property type="entry name" value="UPF0111_domain"/>
</dbReference>
<gene>
    <name evidence="3" type="ORF">SAMN02745885_01809</name>
</gene>
<organism evidence="3 4">
    <name type="scientific">Carboxydocella sporoproducens DSM 16521</name>
    <dbReference type="NCBI Taxonomy" id="1121270"/>
    <lineage>
        <taxon>Bacteria</taxon>
        <taxon>Bacillati</taxon>
        <taxon>Bacillota</taxon>
        <taxon>Clostridia</taxon>
        <taxon>Eubacteriales</taxon>
        <taxon>Clostridiales Family XVI. Incertae Sedis</taxon>
        <taxon>Carboxydocella</taxon>
    </lineage>
</organism>
<evidence type="ECO:0000313" key="4">
    <source>
        <dbReference type="Proteomes" id="UP000189933"/>
    </source>
</evidence>
<dbReference type="InterPro" id="IPR018445">
    <property type="entry name" value="Put_Phosphate_transp_reg"/>
</dbReference>
<accession>A0A1T4QV39</accession>
<dbReference type="RefSeq" id="WP_159071972.1">
    <property type="nucleotide sequence ID" value="NZ_FUXM01000022.1"/>
</dbReference>
<reference evidence="4" key="1">
    <citation type="submission" date="2017-02" db="EMBL/GenBank/DDBJ databases">
        <authorList>
            <person name="Varghese N."/>
            <person name="Submissions S."/>
        </authorList>
    </citation>
    <scope>NUCLEOTIDE SEQUENCE [LARGE SCALE GENOMIC DNA]</scope>
    <source>
        <strain evidence="4">DSM 16521</strain>
    </source>
</reference>
<dbReference type="PANTHER" id="PTHR37298">
    <property type="entry name" value="UPF0111 PROTEIN YKAA"/>
    <property type="match status" value="1"/>
</dbReference>
<dbReference type="Pfam" id="PF01865">
    <property type="entry name" value="PhoU_div"/>
    <property type="match status" value="1"/>
</dbReference>
<keyword evidence="4" id="KW-1185">Reference proteome</keyword>
<dbReference type="InterPro" id="IPR038078">
    <property type="entry name" value="PhoU-like_sf"/>
</dbReference>
<evidence type="ECO:0000256" key="2">
    <source>
        <dbReference type="SAM" id="Coils"/>
    </source>
</evidence>
<keyword evidence="2" id="KW-0175">Coiled coil</keyword>